<keyword evidence="2" id="KW-0238">DNA-binding</keyword>
<dbReference type="SMART" id="SM00421">
    <property type="entry name" value="HTH_LUXR"/>
    <property type="match status" value="1"/>
</dbReference>
<dbReference type="PANTHER" id="PTHR44688:SF16">
    <property type="entry name" value="DNA-BINDING TRANSCRIPTIONAL ACTIVATOR DEVR_DOSR"/>
    <property type="match status" value="1"/>
</dbReference>
<feature type="domain" description="HTH luxR-type" evidence="4">
    <location>
        <begin position="39"/>
        <end position="105"/>
    </location>
</feature>
<evidence type="ECO:0000256" key="1">
    <source>
        <dbReference type="ARBA" id="ARBA00023015"/>
    </source>
</evidence>
<dbReference type="GO" id="GO:0006355">
    <property type="term" value="P:regulation of DNA-templated transcription"/>
    <property type="evidence" value="ECO:0007669"/>
    <property type="project" value="InterPro"/>
</dbReference>
<protein>
    <recommendedName>
        <fullName evidence="4">HTH luxR-type domain-containing protein</fullName>
    </recommendedName>
</protein>
<gene>
    <name evidence="5" type="ORF">DDE74_01295</name>
</gene>
<evidence type="ECO:0000256" key="2">
    <source>
        <dbReference type="ARBA" id="ARBA00023125"/>
    </source>
</evidence>
<sequence length="111" mass="11619">MAAGRRLRGARLVAYALRGTQVRTVGQESVQAAGSGRVDAVGQPPLTGRESAVAELVAEGMTNQQIASHLGLAKSTVAGHLDRVRDKLGVRSRTQVAVRVAKRIADPEPGL</sequence>
<dbReference type="InterPro" id="IPR016032">
    <property type="entry name" value="Sig_transdc_resp-reg_C-effctor"/>
</dbReference>
<dbReference type="PANTHER" id="PTHR44688">
    <property type="entry name" value="DNA-BINDING TRANSCRIPTIONAL ACTIVATOR DEVR_DOSR"/>
    <property type="match status" value="1"/>
</dbReference>
<evidence type="ECO:0000259" key="4">
    <source>
        <dbReference type="PROSITE" id="PS50043"/>
    </source>
</evidence>
<keyword evidence="3" id="KW-0804">Transcription</keyword>
<evidence type="ECO:0000313" key="6">
    <source>
        <dbReference type="Proteomes" id="UP000275579"/>
    </source>
</evidence>
<name>A0A3Q9KFS3_9ACTN</name>
<dbReference type="Pfam" id="PF00196">
    <property type="entry name" value="GerE"/>
    <property type="match status" value="1"/>
</dbReference>
<dbReference type="InterPro" id="IPR000792">
    <property type="entry name" value="Tscrpt_reg_LuxR_C"/>
</dbReference>
<organism evidence="5 6">
    <name type="scientific">Streptomyces lydicus</name>
    <dbReference type="NCBI Taxonomy" id="47763"/>
    <lineage>
        <taxon>Bacteria</taxon>
        <taxon>Bacillati</taxon>
        <taxon>Actinomycetota</taxon>
        <taxon>Actinomycetes</taxon>
        <taxon>Kitasatosporales</taxon>
        <taxon>Streptomycetaceae</taxon>
        <taxon>Streptomyces</taxon>
    </lineage>
</organism>
<dbReference type="PROSITE" id="PS50043">
    <property type="entry name" value="HTH_LUXR_2"/>
    <property type="match status" value="1"/>
</dbReference>
<dbReference type="CDD" id="cd06170">
    <property type="entry name" value="LuxR_C_like"/>
    <property type="match status" value="1"/>
</dbReference>
<accession>A0A3Q9KFS3</accession>
<dbReference type="SUPFAM" id="SSF46894">
    <property type="entry name" value="C-terminal effector domain of the bipartite response regulators"/>
    <property type="match status" value="1"/>
</dbReference>
<evidence type="ECO:0000256" key="3">
    <source>
        <dbReference type="ARBA" id="ARBA00023163"/>
    </source>
</evidence>
<dbReference type="InterPro" id="IPR036388">
    <property type="entry name" value="WH-like_DNA-bd_sf"/>
</dbReference>
<proteinExistence type="predicted"/>
<dbReference type="GO" id="GO:0003677">
    <property type="term" value="F:DNA binding"/>
    <property type="evidence" value="ECO:0007669"/>
    <property type="project" value="UniProtKB-KW"/>
</dbReference>
<dbReference type="Gene3D" id="1.10.10.10">
    <property type="entry name" value="Winged helix-like DNA-binding domain superfamily/Winged helix DNA-binding domain"/>
    <property type="match status" value="1"/>
</dbReference>
<dbReference type="Proteomes" id="UP000275579">
    <property type="component" value="Chromosome"/>
</dbReference>
<dbReference type="EMBL" id="CP029042">
    <property type="protein sequence ID" value="AZS76201.1"/>
    <property type="molecule type" value="Genomic_DNA"/>
</dbReference>
<dbReference type="PRINTS" id="PR00038">
    <property type="entry name" value="HTHLUXR"/>
</dbReference>
<dbReference type="PROSITE" id="PS00622">
    <property type="entry name" value="HTH_LUXR_1"/>
    <property type="match status" value="1"/>
</dbReference>
<keyword evidence="1" id="KW-0805">Transcription regulation</keyword>
<dbReference type="AlphaFoldDB" id="A0A3Q9KFS3"/>
<reference evidence="5 6" key="1">
    <citation type="submission" date="2018-04" db="EMBL/GenBank/DDBJ databases">
        <title>Complete genome sequences of Streptomyces lydicus strain WYEC and characterization of antagonistic properties of biological control agents.</title>
        <authorList>
            <person name="Mariita R.M."/>
            <person name="Sello J.K."/>
        </authorList>
    </citation>
    <scope>NUCLEOTIDE SEQUENCE [LARGE SCALE GENOMIC DNA]</scope>
    <source>
        <strain evidence="5 6">WYEC 108</strain>
    </source>
</reference>
<evidence type="ECO:0000313" key="5">
    <source>
        <dbReference type="EMBL" id="AZS76201.1"/>
    </source>
</evidence>